<dbReference type="Proteomes" id="UP000500961">
    <property type="component" value="Chromosome"/>
</dbReference>
<keyword evidence="2" id="KW-1185">Reference proteome</keyword>
<evidence type="ECO:0000313" key="1">
    <source>
        <dbReference type="EMBL" id="QKG80149.1"/>
    </source>
</evidence>
<evidence type="ECO:0000313" key="2">
    <source>
        <dbReference type="Proteomes" id="UP000500961"/>
    </source>
</evidence>
<sequence length="301" mass="35105">MRFYKILLIAFLPFQSLGQSIDSLQVKLDSLSSLFKQIREETSYSKRDSLNNIFYSGFKNLLKHDESFEFSFDSIRFGKLKSPDGALKVYTWNTPQPAGYQKYYGFMQYKLPSGKVKLIELKDSRKEIKDPRNEQLDASKWMAALYYQLIQFSRGNKNVYILLGFDYNNLFTSKKIIEVVTFDNNGNPLFGLPVFNVDGKYHLSRIVFEFNARVSMVLRYIEDSKVIVFDHLSPSSSEFIGDLQYYGPDGSFDGFKQENSEWIYVRDLDLRNPRRERPKPVDAPVEIKEPGFLYKSNLFGK</sequence>
<reference evidence="1 2" key="1">
    <citation type="submission" date="2019-07" db="EMBL/GenBank/DDBJ databases">
        <title>Thalassofilum flectens gen. nov., sp. nov., a novel moderate thermophilic anaerobe from a shallow sea hot spring in Kunashir Island (Russia), representing a new family in the order Bacteroidales, and proposal of Thalassofilacea fam. nov.</title>
        <authorList>
            <person name="Kochetkova T.V."/>
            <person name="Podosokorskaya O.A."/>
            <person name="Novikov A."/>
            <person name="Elcheninov A.G."/>
            <person name="Toshchakov S.V."/>
            <person name="Kublanov I.V."/>
        </authorList>
    </citation>
    <scope>NUCLEOTIDE SEQUENCE [LARGE SCALE GENOMIC DNA]</scope>
    <source>
        <strain evidence="1 2">38-H</strain>
    </source>
</reference>
<proteinExistence type="predicted"/>
<accession>A0A7D3Y4S3</accession>
<name>A0A7D3Y4S3_9BACT</name>
<dbReference type="RefSeq" id="WP_173074611.1">
    <property type="nucleotide sequence ID" value="NZ_CP041345.1"/>
</dbReference>
<gene>
    <name evidence="1" type="ORF">FHG85_07705</name>
</gene>
<protein>
    <submittedName>
        <fullName evidence="1">Uncharacterized protein</fullName>
    </submittedName>
</protein>
<organism evidence="1 2">
    <name type="scientific">Tenuifilum thalassicum</name>
    <dbReference type="NCBI Taxonomy" id="2590900"/>
    <lineage>
        <taxon>Bacteria</taxon>
        <taxon>Pseudomonadati</taxon>
        <taxon>Bacteroidota</taxon>
        <taxon>Bacteroidia</taxon>
        <taxon>Bacteroidales</taxon>
        <taxon>Tenuifilaceae</taxon>
        <taxon>Tenuifilum</taxon>
    </lineage>
</organism>
<dbReference type="EMBL" id="CP041345">
    <property type="protein sequence ID" value="QKG80149.1"/>
    <property type="molecule type" value="Genomic_DNA"/>
</dbReference>
<dbReference type="AlphaFoldDB" id="A0A7D3Y4S3"/>
<dbReference type="KEGG" id="ttz:FHG85_07705"/>